<feature type="transmembrane region" description="Helical" evidence="5">
    <location>
        <begin position="302"/>
        <end position="319"/>
    </location>
</feature>
<dbReference type="EMBL" id="MHOQ01000039">
    <property type="protein sequence ID" value="OGZ65734.1"/>
    <property type="molecule type" value="Genomic_DNA"/>
</dbReference>
<feature type="transmembrane region" description="Helical" evidence="5">
    <location>
        <begin position="270"/>
        <end position="290"/>
    </location>
</feature>
<feature type="transmembrane region" description="Helical" evidence="5">
    <location>
        <begin position="6"/>
        <end position="25"/>
    </location>
</feature>
<name>A0A1G2HT78_9BACT</name>
<evidence type="ECO:0000313" key="8">
    <source>
        <dbReference type="Proteomes" id="UP000179183"/>
    </source>
</evidence>
<reference evidence="7 8" key="1">
    <citation type="journal article" date="2016" name="Nat. Commun.">
        <title>Thousands of microbial genomes shed light on interconnected biogeochemical processes in an aquifer system.</title>
        <authorList>
            <person name="Anantharaman K."/>
            <person name="Brown C.T."/>
            <person name="Hug L.A."/>
            <person name="Sharon I."/>
            <person name="Castelle C.J."/>
            <person name="Probst A.J."/>
            <person name="Thomas B.C."/>
            <person name="Singh A."/>
            <person name="Wilkins M.J."/>
            <person name="Karaoz U."/>
            <person name="Brodie E.L."/>
            <person name="Williams K.H."/>
            <person name="Hubbard S.S."/>
            <person name="Banfield J.F."/>
        </authorList>
    </citation>
    <scope>NUCLEOTIDE SEQUENCE [LARGE SCALE GENOMIC DNA]</scope>
</reference>
<dbReference type="GO" id="GO:0006874">
    <property type="term" value="P:intracellular calcium ion homeostasis"/>
    <property type="evidence" value="ECO:0007669"/>
    <property type="project" value="TreeGrafter"/>
</dbReference>
<dbReference type="Gene3D" id="1.20.1420.30">
    <property type="entry name" value="NCX, central ion-binding region"/>
    <property type="match status" value="1"/>
</dbReference>
<dbReference type="AlphaFoldDB" id="A0A1G2HT78"/>
<dbReference type="GO" id="GO:0005886">
    <property type="term" value="C:plasma membrane"/>
    <property type="evidence" value="ECO:0007669"/>
    <property type="project" value="TreeGrafter"/>
</dbReference>
<gene>
    <name evidence="7" type="ORF">A3D34_03525</name>
</gene>
<dbReference type="PANTHER" id="PTHR10846">
    <property type="entry name" value="SODIUM/POTASSIUM/CALCIUM EXCHANGER"/>
    <property type="match status" value="1"/>
</dbReference>
<comment type="subcellular location">
    <subcellularLocation>
        <location evidence="1">Membrane</location>
        <topology evidence="1">Multi-pass membrane protein</topology>
    </subcellularLocation>
</comment>
<feature type="domain" description="Sodium/calcium exchanger membrane region" evidence="6">
    <location>
        <begin position="176"/>
        <end position="317"/>
    </location>
</feature>
<evidence type="ECO:0000256" key="4">
    <source>
        <dbReference type="ARBA" id="ARBA00023136"/>
    </source>
</evidence>
<dbReference type="Proteomes" id="UP000179183">
    <property type="component" value="Unassembled WGS sequence"/>
</dbReference>
<evidence type="ECO:0000256" key="1">
    <source>
        <dbReference type="ARBA" id="ARBA00004141"/>
    </source>
</evidence>
<feature type="transmembrane region" description="Helical" evidence="5">
    <location>
        <begin position="105"/>
        <end position="124"/>
    </location>
</feature>
<dbReference type="InterPro" id="IPR044880">
    <property type="entry name" value="NCX_ion-bd_dom_sf"/>
</dbReference>
<feature type="transmembrane region" description="Helical" evidence="5">
    <location>
        <begin position="37"/>
        <end position="58"/>
    </location>
</feature>
<feature type="domain" description="Sodium/calcium exchanger membrane region" evidence="6">
    <location>
        <begin position="6"/>
        <end position="147"/>
    </location>
</feature>
<sequence length="320" mass="35761">MLWYFVVIIFIVSCLVLSWLSSRMVRDLVLVARYLNWREFIIAFFVMSLATSLPNLFTDFNAALQGKPELAFGDIIGGNLVDLTFVLAVAVFFSKKGLSAQSEMVQKSAIFTTLIAVLPLLLIVDGRLNRADGLILIGSFLLYSWWIFSERDHFKKRYLSNHKSQSLGFSGFIKSLLKIVVLLVLLLGASFAVVGSAQFFADKLGISLALVGILILGLGNSFPETYFAIISARKEENWLVLGDLMGSVIVCTTLVLGLIATILPFEIKNFTPFITARIFLIIAAVFSLIFMRSGKKITKKEGLFLLFLYVVFLMFEIFLN</sequence>
<keyword evidence="4 5" id="KW-0472">Membrane</keyword>
<evidence type="ECO:0000256" key="3">
    <source>
        <dbReference type="ARBA" id="ARBA00022989"/>
    </source>
</evidence>
<dbReference type="InterPro" id="IPR004481">
    <property type="entry name" value="K/Na/Ca-exchanger"/>
</dbReference>
<evidence type="ECO:0000256" key="2">
    <source>
        <dbReference type="ARBA" id="ARBA00022692"/>
    </source>
</evidence>
<dbReference type="GO" id="GO:0005262">
    <property type="term" value="F:calcium channel activity"/>
    <property type="evidence" value="ECO:0007669"/>
    <property type="project" value="TreeGrafter"/>
</dbReference>
<dbReference type="InterPro" id="IPR004837">
    <property type="entry name" value="NaCa_Exmemb"/>
</dbReference>
<keyword evidence="3 5" id="KW-1133">Transmembrane helix</keyword>
<proteinExistence type="predicted"/>
<dbReference type="GO" id="GO:0008273">
    <property type="term" value="F:calcium, potassium:sodium antiporter activity"/>
    <property type="evidence" value="ECO:0007669"/>
    <property type="project" value="TreeGrafter"/>
</dbReference>
<feature type="transmembrane region" description="Helical" evidence="5">
    <location>
        <begin position="70"/>
        <end position="93"/>
    </location>
</feature>
<feature type="transmembrane region" description="Helical" evidence="5">
    <location>
        <begin position="179"/>
        <end position="200"/>
    </location>
</feature>
<evidence type="ECO:0000256" key="5">
    <source>
        <dbReference type="SAM" id="Phobius"/>
    </source>
</evidence>
<keyword evidence="2 5" id="KW-0812">Transmembrane</keyword>
<evidence type="ECO:0000313" key="7">
    <source>
        <dbReference type="EMBL" id="OGZ65734.1"/>
    </source>
</evidence>
<dbReference type="Pfam" id="PF01699">
    <property type="entry name" value="Na_Ca_ex"/>
    <property type="match status" value="2"/>
</dbReference>
<dbReference type="PANTHER" id="PTHR10846:SF8">
    <property type="entry name" value="INNER MEMBRANE PROTEIN YRBG"/>
    <property type="match status" value="1"/>
</dbReference>
<accession>A0A1G2HT78</accession>
<feature type="transmembrane region" description="Helical" evidence="5">
    <location>
        <begin position="206"/>
        <end position="229"/>
    </location>
</feature>
<organism evidence="7 8">
    <name type="scientific">Candidatus Staskawiczbacteria bacterium RIFCSPHIGHO2_02_FULL_33_16</name>
    <dbReference type="NCBI Taxonomy" id="1802204"/>
    <lineage>
        <taxon>Bacteria</taxon>
        <taxon>Candidatus Staskawicziibacteriota</taxon>
    </lineage>
</organism>
<feature type="transmembrane region" description="Helical" evidence="5">
    <location>
        <begin position="130"/>
        <end position="148"/>
    </location>
</feature>
<comment type="caution">
    <text evidence="7">The sequence shown here is derived from an EMBL/GenBank/DDBJ whole genome shotgun (WGS) entry which is preliminary data.</text>
</comment>
<feature type="transmembrane region" description="Helical" evidence="5">
    <location>
        <begin position="241"/>
        <end position="264"/>
    </location>
</feature>
<evidence type="ECO:0000259" key="6">
    <source>
        <dbReference type="Pfam" id="PF01699"/>
    </source>
</evidence>
<protein>
    <recommendedName>
        <fullName evidence="6">Sodium/calcium exchanger membrane region domain-containing protein</fullName>
    </recommendedName>
</protein>